<organism evidence="1 2">
    <name type="scientific">Caerostris darwini</name>
    <dbReference type="NCBI Taxonomy" id="1538125"/>
    <lineage>
        <taxon>Eukaryota</taxon>
        <taxon>Metazoa</taxon>
        <taxon>Ecdysozoa</taxon>
        <taxon>Arthropoda</taxon>
        <taxon>Chelicerata</taxon>
        <taxon>Arachnida</taxon>
        <taxon>Araneae</taxon>
        <taxon>Araneomorphae</taxon>
        <taxon>Entelegynae</taxon>
        <taxon>Araneoidea</taxon>
        <taxon>Araneidae</taxon>
        <taxon>Caerostris</taxon>
    </lineage>
</organism>
<dbReference type="Proteomes" id="UP001054837">
    <property type="component" value="Unassembled WGS sequence"/>
</dbReference>
<sequence length="111" mass="12456">MNPDDARKQLQSMLETLREEYSCHTVGCIKNHKQTLIKRTASPTTLEDGIITNHKQALNKRTASPTTLEDGIITNHKQALNKRTVSPTTLEDGIITPTKNTFLVARKAHHQ</sequence>
<dbReference type="EMBL" id="BPLQ01015115">
    <property type="protein sequence ID" value="GIY85975.1"/>
    <property type="molecule type" value="Genomic_DNA"/>
</dbReference>
<name>A0AAV4WSS9_9ARAC</name>
<evidence type="ECO:0000313" key="2">
    <source>
        <dbReference type="Proteomes" id="UP001054837"/>
    </source>
</evidence>
<reference evidence="1 2" key="1">
    <citation type="submission" date="2021-06" db="EMBL/GenBank/DDBJ databases">
        <title>Caerostris darwini draft genome.</title>
        <authorList>
            <person name="Kono N."/>
            <person name="Arakawa K."/>
        </authorList>
    </citation>
    <scope>NUCLEOTIDE SEQUENCE [LARGE SCALE GENOMIC DNA]</scope>
</reference>
<gene>
    <name evidence="1" type="ORF">CDAR_516621</name>
</gene>
<evidence type="ECO:0000313" key="1">
    <source>
        <dbReference type="EMBL" id="GIY85975.1"/>
    </source>
</evidence>
<protein>
    <submittedName>
        <fullName evidence="1">Uncharacterized protein</fullName>
    </submittedName>
</protein>
<keyword evidence="2" id="KW-1185">Reference proteome</keyword>
<dbReference type="AlphaFoldDB" id="A0AAV4WSS9"/>
<accession>A0AAV4WSS9</accession>
<proteinExistence type="predicted"/>
<comment type="caution">
    <text evidence="1">The sequence shown here is derived from an EMBL/GenBank/DDBJ whole genome shotgun (WGS) entry which is preliminary data.</text>
</comment>